<evidence type="ECO:0000256" key="16">
    <source>
        <dbReference type="ARBA" id="ARBA00048586"/>
    </source>
</evidence>
<evidence type="ECO:0000256" key="13">
    <source>
        <dbReference type="ARBA" id="ARBA00023209"/>
    </source>
</evidence>
<dbReference type="Pfam" id="PF01066">
    <property type="entry name" value="CDP-OH_P_transf"/>
    <property type="match status" value="1"/>
</dbReference>
<feature type="transmembrane region" description="Helical" evidence="18">
    <location>
        <begin position="31"/>
        <end position="50"/>
    </location>
</feature>
<comment type="pathway">
    <text evidence="3">Phospholipid metabolism; phosphatidylglycerol biosynthesis; phosphatidylglycerol from CDP-diacylglycerol: step 1/2.</text>
</comment>
<feature type="transmembrane region" description="Helical" evidence="18">
    <location>
        <begin position="7"/>
        <end position="25"/>
    </location>
</feature>
<dbReference type="RefSeq" id="WP_012994823.1">
    <property type="nucleotide sequence ID" value="NC_014209.1"/>
</dbReference>
<evidence type="ECO:0000256" key="2">
    <source>
        <dbReference type="ARBA" id="ARBA00004141"/>
    </source>
</evidence>
<evidence type="ECO:0000256" key="14">
    <source>
        <dbReference type="ARBA" id="ARBA00023264"/>
    </source>
</evidence>
<comment type="catalytic activity">
    <reaction evidence="16">
        <text>a CDP-1,2-diacyl-sn-glycerol + sn-glycerol 3-phosphate = a 1,2-diacyl-sn-glycero-3-phospho-(1'-sn-glycero-3'-phosphate) + CMP + H(+)</text>
        <dbReference type="Rhea" id="RHEA:12593"/>
        <dbReference type="ChEBI" id="CHEBI:15378"/>
        <dbReference type="ChEBI" id="CHEBI:57597"/>
        <dbReference type="ChEBI" id="CHEBI:58332"/>
        <dbReference type="ChEBI" id="CHEBI:60110"/>
        <dbReference type="ChEBI" id="CHEBI:60377"/>
        <dbReference type="EC" id="2.7.8.5"/>
    </reaction>
</comment>
<gene>
    <name evidence="19" type="ordered locus">Tmath_0777</name>
</gene>
<evidence type="ECO:0000256" key="3">
    <source>
        <dbReference type="ARBA" id="ARBA00005042"/>
    </source>
</evidence>
<comment type="function">
    <text evidence="1">This protein catalyzes the committed step to the synthesis of the acidic phospholipids.</text>
</comment>
<comment type="subcellular location">
    <subcellularLocation>
        <location evidence="2">Membrane</location>
        <topology evidence="2">Multi-pass membrane protein</topology>
    </subcellularLocation>
</comment>
<dbReference type="InterPro" id="IPR048254">
    <property type="entry name" value="CDP_ALCOHOL_P_TRANSF_CS"/>
</dbReference>
<accession>A0ABM5LP72</accession>
<evidence type="ECO:0000256" key="11">
    <source>
        <dbReference type="ARBA" id="ARBA00023098"/>
    </source>
</evidence>
<reference evidence="19 20" key="1">
    <citation type="submission" date="2010-05" db="EMBL/GenBank/DDBJ databases">
        <title>Complete sequence of Thermoanaerobacter mathranii subsp. mathranii mathranii str. A3.</title>
        <authorList>
            <consortium name="US DOE Joint Genome Institute"/>
            <person name="Lucas S."/>
            <person name="Copeland A."/>
            <person name="Lapidus A."/>
            <person name="Cheng J.-F."/>
            <person name="Bruce D."/>
            <person name="Goodwin L."/>
            <person name="Pitluck S."/>
            <person name="Held B."/>
            <person name="Detter J.C."/>
            <person name="Han C."/>
            <person name="Tapia R."/>
            <person name="Land M."/>
            <person name="Hauser L."/>
            <person name="Kyrpides N."/>
            <person name="Mikhailova N."/>
            <person name="Zhou J."/>
            <person name="Hemme C."/>
            <person name="Woyke T."/>
        </authorList>
    </citation>
    <scope>NUCLEOTIDE SEQUENCE [LARGE SCALE GENOMIC DNA]</scope>
    <source>
        <strain evidence="19 20">A3</strain>
    </source>
</reference>
<evidence type="ECO:0000256" key="9">
    <source>
        <dbReference type="ARBA" id="ARBA00022692"/>
    </source>
</evidence>
<keyword evidence="12 18" id="KW-0472">Membrane</keyword>
<keyword evidence="9 18" id="KW-0812">Transmembrane</keyword>
<dbReference type="InterPro" id="IPR050324">
    <property type="entry name" value="CDP-alcohol_PTase-I"/>
</dbReference>
<keyword evidence="10 18" id="KW-1133">Transmembrane helix</keyword>
<evidence type="ECO:0000256" key="17">
    <source>
        <dbReference type="RuleBase" id="RU003750"/>
    </source>
</evidence>
<feature type="transmembrane region" description="Helical" evidence="18">
    <location>
        <begin position="62"/>
        <end position="81"/>
    </location>
</feature>
<dbReference type="PANTHER" id="PTHR14269">
    <property type="entry name" value="CDP-DIACYLGLYCEROL--GLYCEROL-3-PHOSPHATE 3-PHOSPHATIDYLTRANSFERASE-RELATED"/>
    <property type="match status" value="1"/>
</dbReference>
<evidence type="ECO:0000256" key="18">
    <source>
        <dbReference type="SAM" id="Phobius"/>
    </source>
</evidence>
<keyword evidence="8 17" id="KW-0808">Transferase</keyword>
<evidence type="ECO:0000256" key="6">
    <source>
        <dbReference type="ARBA" id="ARBA00014944"/>
    </source>
</evidence>
<evidence type="ECO:0000256" key="7">
    <source>
        <dbReference type="ARBA" id="ARBA00022516"/>
    </source>
</evidence>
<feature type="transmembrane region" description="Helical" evidence="18">
    <location>
        <begin position="143"/>
        <end position="165"/>
    </location>
</feature>
<proteinExistence type="inferred from homology"/>
<dbReference type="InterPro" id="IPR043130">
    <property type="entry name" value="CDP-OH_PTrfase_TM_dom"/>
</dbReference>
<dbReference type="PANTHER" id="PTHR14269:SF62">
    <property type="entry name" value="CDP-DIACYLGLYCEROL--GLYCEROL-3-PHOSPHATE 3-PHOSPHATIDYLTRANSFERASE 1, CHLOROPLASTIC"/>
    <property type="match status" value="1"/>
</dbReference>
<keyword evidence="7" id="KW-0444">Lipid biosynthesis</keyword>
<dbReference type="Gene3D" id="1.20.120.1760">
    <property type="match status" value="1"/>
</dbReference>
<evidence type="ECO:0000256" key="10">
    <source>
        <dbReference type="ARBA" id="ARBA00022989"/>
    </source>
</evidence>
<dbReference type="EMBL" id="CP002032">
    <property type="protein sequence ID" value="ADH60515.1"/>
    <property type="molecule type" value="Genomic_DNA"/>
</dbReference>
<comment type="similarity">
    <text evidence="4 17">Belongs to the CDP-alcohol phosphatidyltransferase class-I family.</text>
</comment>
<organism evidence="19 20">
    <name type="scientific">Thermoanaerobacter mathranii subsp. mathranii (strain DSM 11426 / CCUG 53645 / CIP 108742 / A3)</name>
    <dbReference type="NCBI Taxonomy" id="583358"/>
    <lineage>
        <taxon>Bacteria</taxon>
        <taxon>Bacillati</taxon>
        <taxon>Bacillota</taxon>
        <taxon>Clostridia</taxon>
        <taxon>Thermoanaerobacterales</taxon>
        <taxon>Thermoanaerobacteraceae</taxon>
        <taxon>Thermoanaerobacter</taxon>
    </lineage>
</organism>
<sequence>MNIPNFLTFIRFLLIPLFVYTFFYVPEGNTYAAAIFILSGITDILDGYIARHYNQVTKIGTLLDPLVDKLMILTVLTSLWIRSLIPFFVIAILMVKELSMIIGAAILYKKQEIAIPANKYGKAATLFFYIAIIFSIFKWPYRFTLVIIALLLAVLAFIVYALEFYKKTIKIIKEE</sequence>
<evidence type="ECO:0000256" key="15">
    <source>
        <dbReference type="ARBA" id="ARBA00033018"/>
    </source>
</evidence>
<dbReference type="InterPro" id="IPR000462">
    <property type="entry name" value="CDP-OH_P_trans"/>
</dbReference>
<dbReference type="EC" id="2.7.8.5" evidence="5"/>
<name>A0ABM5LP72_THEM3</name>
<evidence type="ECO:0000256" key="8">
    <source>
        <dbReference type="ARBA" id="ARBA00022679"/>
    </source>
</evidence>
<dbReference type="InterPro" id="IPR004570">
    <property type="entry name" value="Phosphatidylglycerol_P_synth"/>
</dbReference>
<keyword evidence="11" id="KW-0443">Lipid metabolism</keyword>
<keyword evidence="14" id="KW-1208">Phospholipid metabolism</keyword>
<dbReference type="PROSITE" id="PS00379">
    <property type="entry name" value="CDP_ALCOHOL_P_TRANSF"/>
    <property type="match status" value="1"/>
</dbReference>
<keyword evidence="13" id="KW-0594">Phospholipid biosynthesis</keyword>
<keyword evidence="20" id="KW-1185">Reference proteome</keyword>
<protein>
    <recommendedName>
        <fullName evidence="6">CDP-diacylglycerol--glycerol-3-phosphate 3-phosphatidyltransferase</fullName>
        <ecNumber evidence="5">2.7.8.5</ecNumber>
    </recommendedName>
    <alternativeName>
        <fullName evidence="15">Phosphatidylglycerophosphate synthase</fullName>
    </alternativeName>
</protein>
<feature type="transmembrane region" description="Helical" evidence="18">
    <location>
        <begin position="87"/>
        <end position="108"/>
    </location>
</feature>
<evidence type="ECO:0000313" key="20">
    <source>
        <dbReference type="Proteomes" id="UP000002064"/>
    </source>
</evidence>
<evidence type="ECO:0000256" key="1">
    <source>
        <dbReference type="ARBA" id="ARBA00003973"/>
    </source>
</evidence>
<feature type="transmembrane region" description="Helical" evidence="18">
    <location>
        <begin position="120"/>
        <end position="137"/>
    </location>
</feature>
<evidence type="ECO:0000256" key="12">
    <source>
        <dbReference type="ARBA" id="ARBA00023136"/>
    </source>
</evidence>
<evidence type="ECO:0000256" key="5">
    <source>
        <dbReference type="ARBA" id="ARBA00013170"/>
    </source>
</evidence>
<dbReference type="PIRSF" id="PIRSF000847">
    <property type="entry name" value="Phos_ph_gly_syn"/>
    <property type="match status" value="1"/>
</dbReference>
<evidence type="ECO:0000313" key="19">
    <source>
        <dbReference type="EMBL" id="ADH60515.1"/>
    </source>
</evidence>
<dbReference type="Proteomes" id="UP000002064">
    <property type="component" value="Chromosome"/>
</dbReference>
<evidence type="ECO:0000256" key="4">
    <source>
        <dbReference type="ARBA" id="ARBA00010441"/>
    </source>
</evidence>